<name>A0A3E2VYM2_CLOIN</name>
<dbReference type="InterPro" id="IPR003785">
    <property type="entry name" value="Creatininase/forma_Hydrolase"/>
</dbReference>
<accession>A0A3E2VYM2</accession>
<dbReference type="EMBL" id="QVEV01000008">
    <property type="protein sequence ID" value="RGC16553.1"/>
    <property type="molecule type" value="Genomic_DNA"/>
</dbReference>
<evidence type="ECO:0000256" key="1">
    <source>
        <dbReference type="ARBA" id="ARBA00001947"/>
    </source>
</evidence>
<dbReference type="OrthoDB" id="9801445at2"/>
<protein>
    <submittedName>
        <fullName evidence="6">Creatininase family protein</fullName>
    </submittedName>
</protein>
<dbReference type="PANTHER" id="PTHR35005">
    <property type="entry name" value="3-DEHYDRO-SCYLLO-INOSOSE HYDROLASE"/>
    <property type="match status" value="1"/>
</dbReference>
<evidence type="ECO:0000256" key="5">
    <source>
        <dbReference type="ARBA" id="ARBA00024029"/>
    </source>
</evidence>
<gene>
    <name evidence="6" type="ORF">DXA38_07685</name>
</gene>
<dbReference type="InterPro" id="IPR024087">
    <property type="entry name" value="Creatininase-like_sf"/>
</dbReference>
<keyword evidence="2" id="KW-0479">Metal-binding</keyword>
<dbReference type="Proteomes" id="UP000260025">
    <property type="component" value="Unassembled WGS sequence"/>
</dbReference>
<evidence type="ECO:0000313" key="7">
    <source>
        <dbReference type="Proteomes" id="UP000260025"/>
    </source>
</evidence>
<dbReference type="GO" id="GO:0046872">
    <property type="term" value="F:metal ion binding"/>
    <property type="evidence" value="ECO:0007669"/>
    <property type="project" value="UniProtKB-KW"/>
</dbReference>
<organism evidence="6 7">
    <name type="scientific">Clostridium innocuum</name>
    <dbReference type="NCBI Taxonomy" id="1522"/>
    <lineage>
        <taxon>Bacteria</taxon>
        <taxon>Bacillati</taxon>
        <taxon>Bacillota</taxon>
        <taxon>Clostridia</taxon>
        <taxon>Eubacteriales</taxon>
        <taxon>Clostridiaceae</taxon>
        <taxon>Clostridium</taxon>
    </lineage>
</organism>
<evidence type="ECO:0000313" key="6">
    <source>
        <dbReference type="EMBL" id="RGC16553.1"/>
    </source>
</evidence>
<keyword evidence="3" id="KW-0378">Hydrolase</keyword>
<evidence type="ECO:0000256" key="3">
    <source>
        <dbReference type="ARBA" id="ARBA00022801"/>
    </source>
</evidence>
<dbReference type="Gene3D" id="3.40.50.10310">
    <property type="entry name" value="Creatininase"/>
    <property type="match status" value="1"/>
</dbReference>
<dbReference type="SUPFAM" id="SSF102215">
    <property type="entry name" value="Creatininase"/>
    <property type="match status" value="1"/>
</dbReference>
<keyword evidence="4" id="KW-0862">Zinc</keyword>
<proteinExistence type="inferred from homology"/>
<dbReference type="Pfam" id="PF02633">
    <property type="entry name" value="Creatininase"/>
    <property type="match status" value="1"/>
</dbReference>
<evidence type="ECO:0000256" key="2">
    <source>
        <dbReference type="ARBA" id="ARBA00022723"/>
    </source>
</evidence>
<comment type="similarity">
    <text evidence="5">Belongs to the creatininase superfamily.</text>
</comment>
<evidence type="ECO:0000256" key="4">
    <source>
        <dbReference type="ARBA" id="ARBA00022833"/>
    </source>
</evidence>
<comment type="caution">
    <text evidence="6">The sequence shown here is derived from an EMBL/GenBank/DDBJ whole genome shotgun (WGS) entry which is preliminary data.</text>
</comment>
<dbReference type="GO" id="GO:0016811">
    <property type="term" value="F:hydrolase activity, acting on carbon-nitrogen (but not peptide) bonds, in linear amides"/>
    <property type="evidence" value="ECO:0007669"/>
    <property type="project" value="TreeGrafter"/>
</dbReference>
<dbReference type="RefSeq" id="WP_117442663.1">
    <property type="nucleotide sequence ID" value="NZ_JAJFEN010000006.1"/>
</dbReference>
<comment type="cofactor">
    <cofactor evidence="1">
        <name>Zn(2+)</name>
        <dbReference type="ChEBI" id="CHEBI:29105"/>
    </cofactor>
</comment>
<dbReference type="AlphaFoldDB" id="A0A3E2VYM2"/>
<dbReference type="PANTHER" id="PTHR35005:SF1">
    <property type="entry name" value="2-AMINO-5-FORMYLAMINO-6-RIBOSYLAMINOPYRIMIDIN-4(3H)-ONE 5'-MONOPHOSPHATE DEFORMYLASE"/>
    <property type="match status" value="1"/>
</dbReference>
<dbReference type="GO" id="GO:0009231">
    <property type="term" value="P:riboflavin biosynthetic process"/>
    <property type="evidence" value="ECO:0007669"/>
    <property type="project" value="TreeGrafter"/>
</dbReference>
<sequence length="276" mass="30603">MNTSVFKGTMAEMSYPQIEAAIQQQAAVLLPVSVIEEHGPHLCTGTDMYLTGVVCRKIRDELQQQGKSTVIAPPFYWGINSITDGFTGSFSIRKETAQALLKEIIENLDSWGFQHIFLVSFHGDFRHMRMLAETVIELHSKSSPVAYLADQSIFQQLGYAPLPDCLIPVSLSPDTIAIETSCIDIHAGAMETSWMALQYEQLVDMECAKALQPTQLKLCDMKQWIQGGSSAKQLTPLGYCGNPANIQLDKIQQVEQEVIRAYTDQILMNLMKAAAA</sequence>
<reference evidence="6 7" key="1">
    <citation type="submission" date="2018-08" db="EMBL/GenBank/DDBJ databases">
        <title>A genome reference for cultivated species of the human gut microbiota.</title>
        <authorList>
            <person name="Zou Y."/>
            <person name="Xue W."/>
            <person name="Luo G."/>
        </authorList>
    </citation>
    <scope>NUCLEOTIDE SEQUENCE [LARGE SCALE GENOMIC DNA]</scope>
    <source>
        <strain evidence="6 7">OF01-2LB</strain>
    </source>
</reference>